<evidence type="ECO:0000256" key="6">
    <source>
        <dbReference type="PROSITE-ProRule" id="PRU10141"/>
    </source>
</evidence>
<dbReference type="SUPFAM" id="SSF48452">
    <property type="entry name" value="TPR-like"/>
    <property type="match status" value="2"/>
</dbReference>
<dbReference type="Gene3D" id="1.25.40.10">
    <property type="entry name" value="Tetratricopeptide repeat domain"/>
    <property type="match status" value="2"/>
</dbReference>
<dbReference type="SUPFAM" id="SSF56112">
    <property type="entry name" value="Protein kinase-like (PK-like)"/>
    <property type="match status" value="1"/>
</dbReference>
<evidence type="ECO:0000256" key="3">
    <source>
        <dbReference type="ARBA" id="ARBA00022777"/>
    </source>
</evidence>
<dbReference type="InterPro" id="IPR008271">
    <property type="entry name" value="Ser/Thr_kinase_AS"/>
</dbReference>
<dbReference type="PROSITE" id="PS50011">
    <property type="entry name" value="PROTEIN_KINASE_DOM"/>
    <property type="match status" value="1"/>
</dbReference>
<evidence type="ECO:0000313" key="9">
    <source>
        <dbReference type="Proteomes" id="UP001212499"/>
    </source>
</evidence>
<dbReference type="CDD" id="cd14014">
    <property type="entry name" value="STKc_PknB_like"/>
    <property type="match status" value="1"/>
</dbReference>
<feature type="repeat" description="TPR" evidence="5">
    <location>
        <begin position="610"/>
        <end position="643"/>
    </location>
</feature>
<dbReference type="InterPro" id="IPR011990">
    <property type="entry name" value="TPR-like_helical_dom_sf"/>
</dbReference>
<dbReference type="PROSITE" id="PS50005">
    <property type="entry name" value="TPR"/>
    <property type="match status" value="2"/>
</dbReference>
<dbReference type="InterPro" id="IPR011009">
    <property type="entry name" value="Kinase-like_dom_sf"/>
</dbReference>
<evidence type="ECO:0000256" key="2">
    <source>
        <dbReference type="ARBA" id="ARBA00022741"/>
    </source>
</evidence>
<evidence type="ECO:0000256" key="5">
    <source>
        <dbReference type="PROSITE-ProRule" id="PRU00339"/>
    </source>
</evidence>
<dbReference type="GO" id="GO:0016301">
    <property type="term" value="F:kinase activity"/>
    <property type="evidence" value="ECO:0007669"/>
    <property type="project" value="UniProtKB-KW"/>
</dbReference>
<dbReference type="EMBL" id="JAQMUH010000011">
    <property type="protein sequence ID" value="MDB9538276.1"/>
    <property type="molecule type" value="Genomic_DNA"/>
</dbReference>
<dbReference type="InterPro" id="IPR000719">
    <property type="entry name" value="Prot_kinase_dom"/>
</dbReference>
<dbReference type="InterPro" id="IPR017441">
    <property type="entry name" value="Protein_kinase_ATP_BS"/>
</dbReference>
<keyword evidence="2 6" id="KW-0547">Nucleotide-binding</keyword>
<dbReference type="InterPro" id="IPR019734">
    <property type="entry name" value="TPR_rpt"/>
</dbReference>
<keyword evidence="9" id="KW-1185">Reference proteome</keyword>
<protein>
    <submittedName>
        <fullName evidence="8">Protein kinase</fullName>
    </submittedName>
</protein>
<dbReference type="Pfam" id="PF00069">
    <property type="entry name" value="Pkinase"/>
    <property type="match status" value="1"/>
</dbReference>
<accession>A0ABT5ALU8</accession>
<feature type="repeat" description="TPR" evidence="5">
    <location>
        <begin position="386"/>
        <end position="419"/>
    </location>
</feature>
<keyword evidence="3 8" id="KW-0418">Kinase</keyword>
<keyword evidence="5" id="KW-0802">TPR repeat</keyword>
<organism evidence="8 9">
    <name type="scientific">Anabaenopsis arnoldii</name>
    <dbReference type="NCBI Taxonomy" id="2152938"/>
    <lineage>
        <taxon>Bacteria</taxon>
        <taxon>Bacillati</taxon>
        <taxon>Cyanobacteriota</taxon>
        <taxon>Cyanophyceae</taxon>
        <taxon>Nostocales</taxon>
        <taxon>Nodulariaceae</taxon>
        <taxon>Anabaenopsis</taxon>
    </lineage>
</organism>
<dbReference type="Pfam" id="PF14559">
    <property type="entry name" value="TPR_19"/>
    <property type="match status" value="1"/>
</dbReference>
<dbReference type="Proteomes" id="UP001212499">
    <property type="component" value="Unassembled WGS sequence"/>
</dbReference>
<dbReference type="SMART" id="SM00028">
    <property type="entry name" value="TPR"/>
    <property type="match status" value="6"/>
</dbReference>
<dbReference type="Gene3D" id="1.10.510.10">
    <property type="entry name" value="Transferase(Phosphotransferase) domain 1"/>
    <property type="match status" value="1"/>
</dbReference>
<keyword evidence="1" id="KW-0808">Transferase</keyword>
<feature type="domain" description="Protein kinase" evidence="7">
    <location>
        <begin position="48"/>
        <end position="319"/>
    </location>
</feature>
<comment type="caution">
    <text evidence="8">The sequence shown here is derived from an EMBL/GenBank/DDBJ whole genome shotgun (WGS) entry which is preliminary data.</text>
</comment>
<name>A0ABT5ALU8_9CYAN</name>
<dbReference type="RefSeq" id="WP_271730747.1">
    <property type="nucleotide sequence ID" value="NZ_JANQDP010000008.1"/>
</dbReference>
<gene>
    <name evidence="8" type="ORF">PN457_01090</name>
</gene>
<reference evidence="8 9" key="1">
    <citation type="submission" date="2023-01" db="EMBL/GenBank/DDBJ databases">
        <title>Genomes from the Australian National Cyanobacteria Reference Collection.</title>
        <authorList>
            <person name="Willis A."/>
            <person name="Lee E.M.F."/>
        </authorList>
    </citation>
    <scope>NUCLEOTIDE SEQUENCE [LARGE SCALE GENOMIC DNA]</scope>
    <source>
        <strain evidence="8 9">CS-1033</strain>
    </source>
</reference>
<dbReference type="Gene3D" id="3.30.200.20">
    <property type="entry name" value="Phosphorylase Kinase, domain 1"/>
    <property type="match status" value="1"/>
</dbReference>
<dbReference type="PROSITE" id="PS00107">
    <property type="entry name" value="PROTEIN_KINASE_ATP"/>
    <property type="match status" value="1"/>
</dbReference>
<proteinExistence type="predicted"/>
<feature type="binding site" evidence="6">
    <location>
        <position position="77"/>
    </location>
    <ligand>
        <name>ATP</name>
        <dbReference type="ChEBI" id="CHEBI:30616"/>
    </ligand>
</feature>
<dbReference type="PANTHER" id="PTHR43289">
    <property type="entry name" value="MITOGEN-ACTIVATED PROTEIN KINASE KINASE KINASE 20-RELATED"/>
    <property type="match status" value="1"/>
</dbReference>
<dbReference type="PROSITE" id="PS00108">
    <property type="entry name" value="PROTEIN_KINASE_ST"/>
    <property type="match status" value="1"/>
</dbReference>
<dbReference type="SMART" id="SM00220">
    <property type="entry name" value="S_TKc"/>
    <property type="match status" value="1"/>
</dbReference>
<keyword evidence="4 6" id="KW-0067">ATP-binding</keyword>
<sequence length="704" mass="79334">MTIQCPTCLTENPDNATICIACGFPLTPTQTSSIYHLPSGTILGQGKYQIEKLLGEGGFGITYQGVYLQNSAKVAIKELWPEKAARTGNTVCWPHSITPAERQKQLDSFQTEASYLSRCSHRNIVKIYDWFQENNTVYLVMEFVAGKTLYQMFQEQGKLPENQITDYFIQIAEALKVVHQNQLLHRDIKPDNILIDQQNRAVLIDFGATKEFIAGQTREMSVTLSQGYAPLEQYSYRSQRWPATDFYALCASMYELLTAQLPAPAPERASADTLIPPRQLSPHLSPLIEKVILTGMQFRVEDRFQTADELIDALNGRFVSPSQKRARELLAKGELTAAVQAYEKYLKTEPNHGESAVELALVQCYLNDNQAKIAAEKAIQLQPQDGRGYGVLGLVSCRQSKWSEAIKYLQQAAKLSPQEAWIQANLGWCLGKCGDWSQAEIAVNRALQLAPDSTFALGLQAWIAVNQQEWKAGVKAATQAIFKSNLQSNLQSHSTPSSDSQLLQQWVYPYLIISLDHATVTQQARDVERRIQEFITQVPDSAFALGFQGWKQALQGLWSPALSDFTPASSKSQVPSWVLINYAITQENLHNCADAIRIYETHQHKFPGDAFVLFRLGTLHGKLNEWNKARLYLQQAIQIKPDYPQAHHNLGWVLLNIRAQDNQVEHFREMLSAYRQAVQLYTQQQQHSLAADIQQAFQLIGMNV</sequence>
<evidence type="ECO:0000259" key="7">
    <source>
        <dbReference type="PROSITE" id="PS50011"/>
    </source>
</evidence>
<dbReference type="PANTHER" id="PTHR43289:SF34">
    <property type="entry name" value="SERINE_THREONINE-PROTEIN KINASE YBDM-RELATED"/>
    <property type="match status" value="1"/>
</dbReference>
<dbReference type="Pfam" id="PF13414">
    <property type="entry name" value="TPR_11"/>
    <property type="match status" value="1"/>
</dbReference>
<evidence type="ECO:0000256" key="4">
    <source>
        <dbReference type="ARBA" id="ARBA00022840"/>
    </source>
</evidence>
<evidence type="ECO:0000313" key="8">
    <source>
        <dbReference type="EMBL" id="MDB9538276.1"/>
    </source>
</evidence>
<evidence type="ECO:0000256" key="1">
    <source>
        <dbReference type="ARBA" id="ARBA00022679"/>
    </source>
</evidence>